<evidence type="ECO:0008006" key="5">
    <source>
        <dbReference type="Google" id="ProtNLM"/>
    </source>
</evidence>
<dbReference type="PANTHER" id="PTHR28249">
    <property type="entry name" value="SPORULATION-SPECIFIC PROTEIN SPO7"/>
    <property type="match status" value="1"/>
</dbReference>
<dbReference type="InParanoid" id="A0A3N4L6C3"/>
<gene>
    <name evidence="3" type="ORF">L211DRAFT_843626</name>
</gene>
<dbReference type="GO" id="GO:0004721">
    <property type="term" value="F:phosphoprotein phosphatase activity"/>
    <property type="evidence" value="ECO:0007669"/>
    <property type="project" value="TreeGrafter"/>
</dbReference>
<dbReference type="Proteomes" id="UP000267821">
    <property type="component" value="Unassembled WGS sequence"/>
</dbReference>
<feature type="compositionally biased region" description="Pro residues" evidence="1">
    <location>
        <begin position="316"/>
        <end position="331"/>
    </location>
</feature>
<evidence type="ECO:0000313" key="4">
    <source>
        <dbReference type="Proteomes" id="UP000267821"/>
    </source>
</evidence>
<sequence length="331" mass="37205">MSTLLDAHLKGSLPSGLPASALRTPAPPTNPLDAAPSSPQQIYLNLLILEASLRSQYLALTLRRRKYTFFFLLLILWTSYFTHSIFIHGPSPYYYISLLQKLALGAGVMTLAIFWLSGLHKKTLVFPRKFVGNTNKGLRQFNIKLVSVPLTLCERIVGWLVIFPVVKYIWPWCPALPYIPPGELEVEKGRSFGEVLRGFLKHGHHGPPNPAHASPLPPHAQIPTPGRKRRLSQARMPTPPLDRATSTPSTLIPDEEPLQPSGSHVKLVILPKGFSPDFREGWEIYRTEYWEKENEPTLFFEIIRPYTTCSHHHHPAPGPPSTPPYPFTASP</sequence>
<feature type="region of interest" description="Disordered" evidence="1">
    <location>
        <begin position="310"/>
        <end position="331"/>
    </location>
</feature>
<accession>A0A3N4L6C3</accession>
<dbReference type="Pfam" id="PF03907">
    <property type="entry name" value="Spo7"/>
    <property type="match status" value="1"/>
</dbReference>
<protein>
    <recommendedName>
        <fullName evidence="5">Spo7-domain-containing protein</fullName>
    </recommendedName>
</protein>
<dbReference type="GO" id="GO:0019888">
    <property type="term" value="F:protein phosphatase regulator activity"/>
    <property type="evidence" value="ECO:0007669"/>
    <property type="project" value="InterPro"/>
</dbReference>
<feature type="transmembrane region" description="Helical" evidence="2">
    <location>
        <begin position="67"/>
        <end position="87"/>
    </location>
</feature>
<dbReference type="InterPro" id="IPR005605">
    <property type="entry name" value="Spo7"/>
</dbReference>
<dbReference type="GO" id="GO:0006998">
    <property type="term" value="P:nuclear envelope organization"/>
    <property type="evidence" value="ECO:0007669"/>
    <property type="project" value="TreeGrafter"/>
</dbReference>
<keyword evidence="2" id="KW-1133">Transmembrane helix</keyword>
<keyword evidence="2" id="KW-0812">Transmembrane</keyword>
<proteinExistence type="predicted"/>
<dbReference type="OrthoDB" id="5599171at2759"/>
<keyword evidence="4" id="KW-1185">Reference proteome</keyword>
<reference evidence="3 4" key="1">
    <citation type="journal article" date="2018" name="Nat. Ecol. Evol.">
        <title>Pezizomycetes genomes reveal the molecular basis of ectomycorrhizal truffle lifestyle.</title>
        <authorList>
            <person name="Murat C."/>
            <person name="Payen T."/>
            <person name="Noel B."/>
            <person name="Kuo A."/>
            <person name="Morin E."/>
            <person name="Chen J."/>
            <person name="Kohler A."/>
            <person name="Krizsan K."/>
            <person name="Balestrini R."/>
            <person name="Da Silva C."/>
            <person name="Montanini B."/>
            <person name="Hainaut M."/>
            <person name="Levati E."/>
            <person name="Barry K.W."/>
            <person name="Belfiori B."/>
            <person name="Cichocki N."/>
            <person name="Clum A."/>
            <person name="Dockter R.B."/>
            <person name="Fauchery L."/>
            <person name="Guy J."/>
            <person name="Iotti M."/>
            <person name="Le Tacon F."/>
            <person name="Lindquist E.A."/>
            <person name="Lipzen A."/>
            <person name="Malagnac F."/>
            <person name="Mello A."/>
            <person name="Molinier V."/>
            <person name="Miyauchi S."/>
            <person name="Poulain J."/>
            <person name="Riccioni C."/>
            <person name="Rubini A."/>
            <person name="Sitrit Y."/>
            <person name="Splivallo R."/>
            <person name="Traeger S."/>
            <person name="Wang M."/>
            <person name="Zifcakova L."/>
            <person name="Wipf D."/>
            <person name="Zambonelli A."/>
            <person name="Paolocci F."/>
            <person name="Nowrousian M."/>
            <person name="Ottonello S."/>
            <person name="Baldrian P."/>
            <person name="Spatafora J.W."/>
            <person name="Henrissat B."/>
            <person name="Nagy L.G."/>
            <person name="Aury J.M."/>
            <person name="Wincker P."/>
            <person name="Grigoriev I.V."/>
            <person name="Bonfante P."/>
            <person name="Martin F.M."/>
        </authorList>
    </citation>
    <scope>NUCLEOTIDE SEQUENCE [LARGE SCALE GENOMIC DNA]</scope>
    <source>
        <strain evidence="3 4">ATCC MYA-4762</strain>
    </source>
</reference>
<evidence type="ECO:0000256" key="2">
    <source>
        <dbReference type="SAM" id="Phobius"/>
    </source>
</evidence>
<feature type="transmembrane region" description="Helical" evidence="2">
    <location>
        <begin position="93"/>
        <end position="119"/>
    </location>
</feature>
<dbReference type="AlphaFoldDB" id="A0A3N4L6C3"/>
<dbReference type="FunCoup" id="A0A3N4L6C3">
    <property type="interactions" value="26"/>
</dbReference>
<evidence type="ECO:0000313" key="3">
    <source>
        <dbReference type="EMBL" id="RPB18450.1"/>
    </source>
</evidence>
<name>A0A3N4L6C3_9PEZI</name>
<dbReference type="STRING" id="1051890.A0A3N4L6C3"/>
<feature type="compositionally biased region" description="Pro residues" evidence="1">
    <location>
        <begin position="207"/>
        <end position="220"/>
    </location>
</feature>
<keyword evidence="2" id="KW-0472">Membrane</keyword>
<feature type="region of interest" description="Disordered" evidence="1">
    <location>
        <begin position="204"/>
        <end position="259"/>
    </location>
</feature>
<dbReference type="GO" id="GO:0071595">
    <property type="term" value="C:Nem1-Spo7 phosphatase complex"/>
    <property type="evidence" value="ECO:0007669"/>
    <property type="project" value="TreeGrafter"/>
</dbReference>
<dbReference type="EMBL" id="ML121629">
    <property type="protein sequence ID" value="RPB18450.1"/>
    <property type="molecule type" value="Genomic_DNA"/>
</dbReference>
<dbReference type="PANTHER" id="PTHR28249:SF1">
    <property type="entry name" value="SPORULATION-SPECIFIC PROTEIN SPO7"/>
    <property type="match status" value="1"/>
</dbReference>
<evidence type="ECO:0000256" key="1">
    <source>
        <dbReference type="SAM" id="MobiDB-lite"/>
    </source>
</evidence>
<organism evidence="3 4">
    <name type="scientific">Terfezia boudieri ATCC MYA-4762</name>
    <dbReference type="NCBI Taxonomy" id="1051890"/>
    <lineage>
        <taxon>Eukaryota</taxon>
        <taxon>Fungi</taxon>
        <taxon>Dikarya</taxon>
        <taxon>Ascomycota</taxon>
        <taxon>Pezizomycotina</taxon>
        <taxon>Pezizomycetes</taxon>
        <taxon>Pezizales</taxon>
        <taxon>Pezizaceae</taxon>
        <taxon>Terfezia</taxon>
    </lineage>
</organism>